<gene>
    <name evidence="3" type="ORF">Fcan01_16592</name>
</gene>
<protein>
    <recommendedName>
        <fullName evidence="5">EB domain-containing protein</fullName>
    </recommendedName>
</protein>
<keyword evidence="2" id="KW-0732">Signal</keyword>
<name>A0A226DUW6_FOLCA</name>
<sequence>MRKAAIYVFILAIGLSSKSGTSAQLTSTPQPTTITPTIPPTQTPTTRPPTMPPSTTTAPPPPWDSCQYNTTCPPGFYCSGTYCECRDAVYTRKDPDLRSCQTIVSGSCYEDEECVKDSFCDMFTQQCTCLPGYLPTPTGQCLADFGAVCNVHDKLECNAFAGLQCVEGRCACADSSLGYELGNGCHAQASRICGKVLLSWEWYEGKDKEMYYVECVRGLRCEMGEGQFAERGVCVLETR</sequence>
<dbReference type="Proteomes" id="UP000198287">
    <property type="component" value="Unassembled WGS sequence"/>
</dbReference>
<organism evidence="3 4">
    <name type="scientific">Folsomia candida</name>
    <name type="common">Springtail</name>
    <dbReference type="NCBI Taxonomy" id="158441"/>
    <lineage>
        <taxon>Eukaryota</taxon>
        <taxon>Metazoa</taxon>
        <taxon>Ecdysozoa</taxon>
        <taxon>Arthropoda</taxon>
        <taxon>Hexapoda</taxon>
        <taxon>Collembola</taxon>
        <taxon>Entomobryomorpha</taxon>
        <taxon>Isotomoidea</taxon>
        <taxon>Isotomidae</taxon>
        <taxon>Proisotominae</taxon>
        <taxon>Folsomia</taxon>
    </lineage>
</organism>
<dbReference type="EMBL" id="LNIX01000011">
    <property type="protein sequence ID" value="OXA48604.1"/>
    <property type="molecule type" value="Genomic_DNA"/>
</dbReference>
<feature type="region of interest" description="Disordered" evidence="1">
    <location>
        <begin position="20"/>
        <end position="59"/>
    </location>
</feature>
<accession>A0A226DUW6</accession>
<evidence type="ECO:0008006" key="5">
    <source>
        <dbReference type="Google" id="ProtNLM"/>
    </source>
</evidence>
<feature type="compositionally biased region" description="Pro residues" evidence="1">
    <location>
        <begin position="37"/>
        <end position="59"/>
    </location>
</feature>
<reference evidence="3 4" key="1">
    <citation type="submission" date="2015-12" db="EMBL/GenBank/DDBJ databases">
        <title>The genome of Folsomia candida.</title>
        <authorList>
            <person name="Faddeeva A."/>
            <person name="Derks M.F."/>
            <person name="Anvar Y."/>
            <person name="Smit S."/>
            <person name="Van Straalen N."/>
            <person name="Roelofs D."/>
        </authorList>
    </citation>
    <scope>NUCLEOTIDE SEQUENCE [LARGE SCALE GENOMIC DNA]</scope>
    <source>
        <strain evidence="3 4">VU population</strain>
        <tissue evidence="3">Whole body</tissue>
    </source>
</reference>
<comment type="caution">
    <text evidence="3">The sequence shown here is derived from an EMBL/GenBank/DDBJ whole genome shotgun (WGS) entry which is preliminary data.</text>
</comment>
<feature type="signal peptide" evidence="2">
    <location>
        <begin position="1"/>
        <end position="23"/>
    </location>
</feature>
<proteinExistence type="predicted"/>
<evidence type="ECO:0000256" key="1">
    <source>
        <dbReference type="SAM" id="MobiDB-lite"/>
    </source>
</evidence>
<keyword evidence="4" id="KW-1185">Reference proteome</keyword>
<feature type="chain" id="PRO_5013030954" description="EB domain-containing protein" evidence="2">
    <location>
        <begin position="24"/>
        <end position="239"/>
    </location>
</feature>
<dbReference type="OrthoDB" id="5912242at2759"/>
<evidence type="ECO:0000256" key="2">
    <source>
        <dbReference type="SAM" id="SignalP"/>
    </source>
</evidence>
<evidence type="ECO:0000313" key="3">
    <source>
        <dbReference type="EMBL" id="OXA48604.1"/>
    </source>
</evidence>
<dbReference type="AlphaFoldDB" id="A0A226DUW6"/>
<feature type="compositionally biased region" description="Low complexity" evidence="1">
    <location>
        <begin position="26"/>
        <end position="36"/>
    </location>
</feature>
<evidence type="ECO:0000313" key="4">
    <source>
        <dbReference type="Proteomes" id="UP000198287"/>
    </source>
</evidence>